<dbReference type="Proteomes" id="UP000001946">
    <property type="component" value="Chromosome"/>
</dbReference>
<organism evidence="2 3">
    <name type="scientific">Desulfitobacterium hafniense (strain Y51)</name>
    <dbReference type="NCBI Taxonomy" id="138119"/>
    <lineage>
        <taxon>Bacteria</taxon>
        <taxon>Bacillati</taxon>
        <taxon>Bacillota</taxon>
        <taxon>Clostridia</taxon>
        <taxon>Eubacteriales</taxon>
        <taxon>Desulfitobacteriaceae</taxon>
        <taxon>Desulfitobacterium</taxon>
    </lineage>
</organism>
<dbReference type="InterPro" id="IPR011051">
    <property type="entry name" value="RmlC_Cupin_sf"/>
</dbReference>
<sequence length="138" mass="16091">MDIRMIEFRLLSDGRGGLIAIEQLKDIPFEIKRVYYIFDVTEGVERGFHAHKKLQQVMFCPHGSCKIRLDDGAEKTEVLLDSPDKGLLVKSNIWREMFDFSPGTVLMVLASDYYDESDYIRDYAEFLRSLKDINLEEM</sequence>
<protein>
    <recommendedName>
        <fullName evidence="1">Sugar 3,4-ketoisomerase QdtA cupin domain-containing protein</fullName>
    </recommendedName>
</protein>
<evidence type="ECO:0000259" key="1">
    <source>
        <dbReference type="Pfam" id="PF05523"/>
    </source>
</evidence>
<dbReference type="InterPro" id="IPR008894">
    <property type="entry name" value="QdtA_cupin_dom"/>
</dbReference>
<evidence type="ECO:0000313" key="2">
    <source>
        <dbReference type="EMBL" id="BAE85107.1"/>
    </source>
</evidence>
<dbReference type="Gene3D" id="2.60.120.10">
    <property type="entry name" value="Jelly Rolls"/>
    <property type="match status" value="1"/>
</dbReference>
<name>Q24S85_DESHY</name>
<reference evidence="2 3" key="1">
    <citation type="journal article" date="2006" name="J. Bacteriol.">
        <title>Complete genome sequence of the dehalorespiring bacterium Desulfitobacterium hafniense Y51 and comparison with Dehalococcoides ethenogenes 195.</title>
        <authorList>
            <person name="Nonaka H."/>
            <person name="Keresztes G."/>
            <person name="Shinoda Y."/>
            <person name="Ikenaga Y."/>
            <person name="Abe M."/>
            <person name="Naito K."/>
            <person name="Inatomi K."/>
            <person name="Furukawa K."/>
            <person name="Inui M."/>
            <person name="Yukawa H."/>
        </authorList>
    </citation>
    <scope>NUCLEOTIDE SEQUENCE [LARGE SCALE GENOMIC DNA]</scope>
    <source>
        <strain evidence="2 3">Y51</strain>
    </source>
</reference>
<dbReference type="HOGENOM" id="CLU_127501_0_0_9"/>
<dbReference type="EMBL" id="AP008230">
    <property type="protein sequence ID" value="BAE85107.1"/>
    <property type="molecule type" value="Genomic_DNA"/>
</dbReference>
<feature type="domain" description="Sugar 3,4-ketoisomerase QdtA cupin" evidence="1">
    <location>
        <begin position="1"/>
        <end position="129"/>
    </location>
</feature>
<proteinExistence type="predicted"/>
<dbReference type="Pfam" id="PF05523">
    <property type="entry name" value="FdtA"/>
    <property type="match status" value="1"/>
</dbReference>
<dbReference type="SUPFAM" id="SSF51182">
    <property type="entry name" value="RmlC-like cupins"/>
    <property type="match status" value="1"/>
</dbReference>
<dbReference type="AlphaFoldDB" id="Q24S85"/>
<gene>
    <name evidence="2" type="ordered locus">DSY3318</name>
</gene>
<accession>Q24S85</accession>
<evidence type="ECO:0000313" key="3">
    <source>
        <dbReference type="Proteomes" id="UP000001946"/>
    </source>
</evidence>
<dbReference type="STRING" id="138119.DSY3318"/>
<keyword evidence="3" id="KW-1185">Reference proteome</keyword>
<dbReference type="CDD" id="cd20292">
    <property type="entry name" value="cupin_QdtA-like"/>
    <property type="match status" value="1"/>
</dbReference>
<dbReference type="InterPro" id="IPR014710">
    <property type="entry name" value="RmlC-like_jellyroll"/>
</dbReference>
<dbReference type="RefSeq" id="WP_011461015.1">
    <property type="nucleotide sequence ID" value="NC_007907.1"/>
</dbReference>
<dbReference type="eggNOG" id="COG1898">
    <property type="taxonomic scope" value="Bacteria"/>
</dbReference>
<dbReference type="KEGG" id="dsy:DSY3318"/>